<dbReference type="PANTHER" id="PTHR11527">
    <property type="entry name" value="HEAT-SHOCK PROTEIN 20 FAMILY MEMBER"/>
    <property type="match status" value="1"/>
</dbReference>
<dbReference type="CDD" id="cd06464">
    <property type="entry name" value="ACD_sHsps-like"/>
    <property type="match status" value="1"/>
</dbReference>
<organism evidence="5 6">
    <name type="scientific">Paraburkholderia diazotrophica</name>
    <dbReference type="NCBI Taxonomy" id="667676"/>
    <lineage>
        <taxon>Bacteria</taxon>
        <taxon>Pseudomonadati</taxon>
        <taxon>Pseudomonadota</taxon>
        <taxon>Betaproteobacteria</taxon>
        <taxon>Burkholderiales</taxon>
        <taxon>Burkholderiaceae</taxon>
        <taxon>Paraburkholderia</taxon>
    </lineage>
</organism>
<dbReference type="RefSeq" id="WP_090865345.1">
    <property type="nucleotide sequence ID" value="NZ_FNYE01000007.1"/>
</dbReference>
<name>A0A1H6WI37_9BURK</name>
<sequence length="135" mass="14990">MNDNTQLAQRDQSAMTRAESDEAQRRVTLTPAVDIFEDSHTVTLLADLPGVSKEKLEVKVHDDNLTIEAESVVPVPPNLALSHAELRAPYFSRRFTVSEDFDTSKIDASLKDGVLKLTIPRHEAAKPRRVDVKVG</sequence>
<gene>
    <name evidence="5" type="ORF">SAMN05192539_1007127</name>
</gene>
<reference evidence="6" key="1">
    <citation type="submission" date="2016-10" db="EMBL/GenBank/DDBJ databases">
        <authorList>
            <person name="Varghese N."/>
            <person name="Submissions S."/>
        </authorList>
    </citation>
    <scope>NUCLEOTIDE SEQUENCE [LARGE SCALE GENOMIC DNA]</scope>
    <source>
        <strain evidence="6">LMG 26031</strain>
    </source>
</reference>
<accession>A0A1H6WI37</accession>
<dbReference type="PROSITE" id="PS01031">
    <property type="entry name" value="SHSP"/>
    <property type="match status" value="1"/>
</dbReference>
<evidence type="ECO:0000256" key="2">
    <source>
        <dbReference type="RuleBase" id="RU003616"/>
    </source>
</evidence>
<dbReference type="SUPFAM" id="SSF49764">
    <property type="entry name" value="HSP20-like chaperones"/>
    <property type="match status" value="1"/>
</dbReference>
<evidence type="ECO:0000256" key="1">
    <source>
        <dbReference type="PROSITE-ProRule" id="PRU00285"/>
    </source>
</evidence>
<dbReference type="AlphaFoldDB" id="A0A1H6WI37"/>
<evidence type="ECO:0000313" key="5">
    <source>
        <dbReference type="EMBL" id="SEJ16553.1"/>
    </source>
</evidence>
<dbReference type="STRING" id="667676.SAMN05192539_1007127"/>
<proteinExistence type="inferred from homology"/>
<evidence type="ECO:0000313" key="6">
    <source>
        <dbReference type="Proteomes" id="UP000198866"/>
    </source>
</evidence>
<feature type="domain" description="SHSP" evidence="4">
    <location>
        <begin position="24"/>
        <end position="135"/>
    </location>
</feature>
<dbReference type="InterPro" id="IPR002068">
    <property type="entry name" value="A-crystallin/Hsp20_dom"/>
</dbReference>
<keyword evidence="6" id="KW-1185">Reference proteome</keyword>
<comment type="similarity">
    <text evidence="1 2">Belongs to the small heat shock protein (HSP20) family.</text>
</comment>
<protein>
    <submittedName>
        <fullName evidence="5">Molecular chaperone IbpA, HSP20 family</fullName>
    </submittedName>
</protein>
<dbReference type="OrthoDB" id="9788892at2"/>
<dbReference type="Proteomes" id="UP000198866">
    <property type="component" value="Unassembled WGS sequence"/>
</dbReference>
<dbReference type="Pfam" id="PF00011">
    <property type="entry name" value="HSP20"/>
    <property type="match status" value="1"/>
</dbReference>
<feature type="region of interest" description="Disordered" evidence="3">
    <location>
        <begin position="1"/>
        <end position="24"/>
    </location>
</feature>
<dbReference type="InterPro" id="IPR008978">
    <property type="entry name" value="HSP20-like_chaperone"/>
</dbReference>
<dbReference type="InterPro" id="IPR031107">
    <property type="entry name" value="Small_HSP"/>
</dbReference>
<dbReference type="Gene3D" id="2.60.40.790">
    <property type="match status" value="1"/>
</dbReference>
<feature type="compositionally biased region" description="Polar residues" evidence="3">
    <location>
        <begin position="1"/>
        <end position="15"/>
    </location>
</feature>
<evidence type="ECO:0000256" key="3">
    <source>
        <dbReference type="SAM" id="MobiDB-lite"/>
    </source>
</evidence>
<evidence type="ECO:0000259" key="4">
    <source>
        <dbReference type="PROSITE" id="PS01031"/>
    </source>
</evidence>
<dbReference type="EMBL" id="FNYE01000007">
    <property type="protein sequence ID" value="SEJ16553.1"/>
    <property type="molecule type" value="Genomic_DNA"/>
</dbReference>